<comment type="caution">
    <text evidence="2">The sequence shown here is derived from an EMBL/GenBank/DDBJ whole genome shotgun (WGS) entry which is preliminary data.</text>
</comment>
<protein>
    <submittedName>
        <fullName evidence="2">Uncharacterized protein</fullName>
    </submittedName>
</protein>
<feature type="compositionally biased region" description="Acidic residues" evidence="1">
    <location>
        <begin position="20"/>
        <end position="29"/>
    </location>
</feature>
<evidence type="ECO:0000313" key="2">
    <source>
        <dbReference type="EMBL" id="CAE8667193.1"/>
    </source>
</evidence>
<dbReference type="EMBL" id="CAJNNW010020925">
    <property type="protein sequence ID" value="CAE8667193.1"/>
    <property type="molecule type" value="Genomic_DNA"/>
</dbReference>
<dbReference type="SUPFAM" id="SSF55945">
    <property type="entry name" value="TATA-box binding protein-like"/>
    <property type="match status" value="1"/>
</dbReference>
<reference evidence="2" key="1">
    <citation type="submission" date="2021-02" db="EMBL/GenBank/DDBJ databases">
        <authorList>
            <person name="Dougan E. K."/>
            <person name="Rhodes N."/>
            <person name="Thang M."/>
            <person name="Chan C."/>
        </authorList>
    </citation>
    <scope>NUCLEOTIDE SEQUENCE</scope>
</reference>
<feature type="compositionally biased region" description="Low complexity" evidence="1">
    <location>
        <begin position="1"/>
        <end position="14"/>
    </location>
</feature>
<sequence>MANSRATAAAVAAALKQQVDDEEEEEEADLSSSMTSAPAASCDIVEATREESLDVEDLLGIAPACQEGGSSSSRRLPAGIVEYGIDEDMELSSLPLPPEVTVRMVGFGCTFSVGCKVDLKRVAFKVRNSEFNPRRTP</sequence>
<evidence type="ECO:0000256" key="1">
    <source>
        <dbReference type="SAM" id="MobiDB-lite"/>
    </source>
</evidence>
<dbReference type="AlphaFoldDB" id="A0A813J958"/>
<accession>A0A813J958</accession>
<name>A0A813J958_POLGL</name>
<evidence type="ECO:0000313" key="3">
    <source>
        <dbReference type="Proteomes" id="UP000626109"/>
    </source>
</evidence>
<gene>
    <name evidence="2" type="ORF">PGLA2088_LOCUS16494</name>
</gene>
<feature type="region of interest" description="Disordered" evidence="1">
    <location>
        <begin position="1"/>
        <end position="39"/>
    </location>
</feature>
<proteinExistence type="predicted"/>
<feature type="non-terminal residue" evidence="2">
    <location>
        <position position="1"/>
    </location>
</feature>
<dbReference type="Proteomes" id="UP000626109">
    <property type="component" value="Unassembled WGS sequence"/>
</dbReference>
<organism evidence="2 3">
    <name type="scientific">Polarella glacialis</name>
    <name type="common">Dinoflagellate</name>
    <dbReference type="NCBI Taxonomy" id="89957"/>
    <lineage>
        <taxon>Eukaryota</taxon>
        <taxon>Sar</taxon>
        <taxon>Alveolata</taxon>
        <taxon>Dinophyceae</taxon>
        <taxon>Suessiales</taxon>
        <taxon>Suessiaceae</taxon>
        <taxon>Polarella</taxon>
    </lineage>
</organism>